<evidence type="ECO:0000313" key="2">
    <source>
        <dbReference type="WBParaSite" id="SPAL_0000183400.1"/>
    </source>
</evidence>
<dbReference type="AlphaFoldDB" id="A0A0N5B703"/>
<accession>A0A0N5B703</accession>
<dbReference type="WBParaSite" id="SPAL_0000183400.1">
    <property type="protein sequence ID" value="SPAL_0000183400.1"/>
    <property type="gene ID" value="SPAL_0000183400"/>
</dbReference>
<dbReference type="Proteomes" id="UP000046392">
    <property type="component" value="Unplaced"/>
</dbReference>
<keyword evidence="1" id="KW-1185">Reference proteome</keyword>
<protein>
    <submittedName>
        <fullName evidence="2">Uncharacterized protein</fullName>
    </submittedName>
</protein>
<reference evidence="2" key="1">
    <citation type="submission" date="2017-02" db="UniProtKB">
        <authorList>
            <consortium name="WormBaseParasite"/>
        </authorList>
    </citation>
    <scope>IDENTIFICATION</scope>
</reference>
<organism evidence="1 2">
    <name type="scientific">Strongyloides papillosus</name>
    <name type="common">Intestinal threadworm</name>
    <dbReference type="NCBI Taxonomy" id="174720"/>
    <lineage>
        <taxon>Eukaryota</taxon>
        <taxon>Metazoa</taxon>
        <taxon>Ecdysozoa</taxon>
        <taxon>Nematoda</taxon>
        <taxon>Chromadorea</taxon>
        <taxon>Rhabditida</taxon>
        <taxon>Tylenchina</taxon>
        <taxon>Panagrolaimomorpha</taxon>
        <taxon>Strongyloidoidea</taxon>
        <taxon>Strongyloididae</taxon>
        <taxon>Strongyloides</taxon>
    </lineage>
</organism>
<name>A0A0N5B703_STREA</name>
<sequence>MEPIDPESMENLVLECLEVLPPLGFIEFMESIDLESMENLVLECLEVLPLLGFIEFMDSIDLESMENLVLECLEVLPLLNLIEFLDFNDDKEFLRSEFMEFTELEPMELLPESEPDFTNSINENKKIYFLI</sequence>
<evidence type="ECO:0000313" key="1">
    <source>
        <dbReference type="Proteomes" id="UP000046392"/>
    </source>
</evidence>
<proteinExistence type="predicted"/>